<keyword evidence="3" id="KW-1185">Reference proteome</keyword>
<feature type="region of interest" description="Disordered" evidence="1">
    <location>
        <begin position="186"/>
        <end position="214"/>
    </location>
</feature>
<dbReference type="RefSeq" id="XP_067689353.1">
    <property type="nucleotide sequence ID" value="XM_067833250.1"/>
</dbReference>
<feature type="compositionally biased region" description="Polar residues" evidence="1">
    <location>
        <begin position="480"/>
        <end position="497"/>
    </location>
</feature>
<dbReference type="AlphaFoldDB" id="A0A836G5X4"/>
<evidence type="ECO:0000313" key="2">
    <source>
        <dbReference type="EMBL" id="KAG5468646.1"/>
    </source>
</evidence>
<feature type="compositionally biased region" description="Acidic residues" evidence="1">
    <location>
        <begin position="458"/>
        <end position="476"/>
    </location>
</feature>
<protein>
    <submittedName>
        <fullName evidence="2">Uncharacterized protein</fullName>
    </submittedName>
</protein>
<feature type="region of interest" description="Disordered" evidence="1">
    <location>
        <begin position="1"/>
        <end position="61"/>
    </location>
</feature>
<dbReference type="KEGG" id="lenr:94168760"/>
<organism evidence="2 3">
    <name type="scientific">Leishmania enriettii</name>
    <dbReference type="NCBI Taxonomy" id="5663"/>
    <lineage>
        <taxon>Eukaryota</taxon>
        <taxon>Discoba</taxon>
        <taxon>Euglenozoa</taxon>
        <taxon>Kinetoplastea</taxon>
        <taxon>Metakinetoplastina</taxon>
        <taxon>Trypanosomatida</taxon>
        <taxon>Trypanosomatidae</taxon>
        <taxon>Leishmaniinae</taxon>
        <taxon>Leishmania</taxon>
    </lineage>
</organism>
<accession>A0A836G5X4</accession>
<evidence type="ECO:0000256" key="1">
    <source>
        <dbReference type="SAM" id="MobiDB-lite"/>
    </source>
</evidence>
<name>A0A836G5X4_LEIEN</name>
<gene>
    <name evidence="2" type="ORF">CUR178_01480</name>
</gene>
<dbReference type="Proteomes" id="UP000674179">
    <property type="component" value="Chromosome 34"/>
</dbReference>
<reference evidence="2 3" key="1">
    <citation type="submission" date="2021-02" db="EMBL/GenBank/DDBJ databases">
        <title>Leishmania (Mundinia) enrietti genome sequencing and assembly.</title>
        <authorList>
            <person name="Almutairi H."/>
            <person name="Gatherer D."/>
        </authorList>
    </citation>
    <scope>NUCLEOTIDE SEQUENCE [LARGE SCALE GENOMIC DNA]</scope>
    <source>
        <strain evidence="2">CUR178</strain>
    </source>
</reference>
<sequence length="565" mass="60571">MDTETSSVTASRDGHANRQGESVFDDYDEVSNVTVGIGSPVALPDAKSPQSDSKSRVSVDPAAASFDSGVNRVYQEPPQQLALNNRNLHGFTRRVETGKVPLRLDVIPDDAYVKYGSNLPKLKMGMTAAEEGGDVSVLSMAGRNLDVGDLGSDAADSATQYSNASLRCGEVSMEGNTWNIERASVDPQVGSPTRHYTDPLSSANLSQHMHQLSSGPAPLRVENIVATEVRCLPPDRDVSVTAVLPDTAAASLLVEPSEVDAMSTSEVLSLTRHRSTKLASVGDTMDDVWSTTSTRGFDTMYFGSGGTKDETLHALSKENLRQLRHQLESGETPLRPEVLAGLGTMVQAIAQTNSTKSVSTAVEPAVTEGRSKLVDSAACLGSSLQSFTEARGPFLLASVNPTKDGDAGAMAAMPFRGTFADAPTTEGCEGRGMTSPEYPKQEFLLSKHVGVSDRAVDEEGAVDEVEVGNEDEEEDASQEKPPTSDDSCDGQNESIFNVTEDDGIDDMTDPAAMSRHMRELFKLVQEGRQDQSHLRQLVLEQHSVIEHLQSTVKSLESELSALKKH</sequence>
<feature type="compositionally biased region" description="Polar residues" evidence="1">
    <location>
        <begin position="1"/>
        <end position="10"/>
    </location>
</feature>
<feature type="region of interest" description="Disordered" evidence="1">
    <location>
        <begin position="458"/>
        <end position="505"/>
    </location>
</feature>
<dbReference type="OrthoDB" id="271998at2759"/>
<feature type="compositionally biased region" description="Polar residues" evidence="1">
    <location>
        <begin position="199"/>
        <end position="214"/>
    </location>
</feature>
<dbReference type="EMBL" id="JAFHKP010000034">
    <property type="protein sequence ID" value="KAG5468646.1"/>
    <property type="molecule type" value="Genomic_DNA"/>
</dbReference>
<dbReference type="GeneID" id="94168760"/>
<evidence type="ECO:0000313" key="3">
    <source>
        <dbReference type="Proteomes" id="UP000674179"/>
    </source>
</evidence>
<comment type="caution">
    <text evidence="2">The sequence shown here is derived from an EMBL/GenBank/DDBJ whole genome shotgun (WGS) entry which is preliminary data.</text>
</comment>
<proteinExistence type="predicted"/>